<dbReference type="AlphaFoldDB" id="A0A7W7Y6Y6"/>
<reference evidence="2 3" key="1">
    <citation type="submission" date="2020-08" db="EMBL/GenBank/DDBJ databases">
        <title>Genomic Encyclopedia of Type Strains, Phase IV (KMG-IV): sequencing the most valuable type-strain genomes for metagenomic binning, comparative biology and taxonomic classification.</title>
        <authorList>
            <person name="Goeker M."/>
        </authorList>
    </citation>
    <scope>NUCLEOTIDE SEQUENCE [LARGE SCALE GENOMIC DNA]</scope>
    <source>
        <strain evidence="2 3">DSM 12252</strain>
    </source>
</reference>
<dbReference type="EMBL" id="JACHIG010000001">
    <property type="protein sequence ID" value="MBB5030733.1"/>
    <property type="molecule type" value="Genomic_DNA"/>
</dbReference>
<dbReference type="RefSeq" id="WP_184337647.1">
    <property type="nucleotide sequence ID" value="NZ_JACHIG010000001.1"/>
</dbReference>
<evidence type="ECO:0000313" key="3">
    <source>
        <dbReference type="Proteomes" id="UP000590740"/>
    </source>
</evidence>
<name>A0A7W7Y6Y6_9BACT</name>
<keyword evidence="3" id="KW-1185">Reference proteome</keyword>
<accession>A0A7W7Y6Y6</accession>
<feature type="transmembrane region" description="Helical" evidence="1">
    <location>
        <begin position="12"/>
        <end position="36"/>
    </location>
</feature>
<evidence type="ECO:0000256" key="1">
    <source>
        <dbReference type="SAM" id="Phobius"/>
    </source>
</evidence>
<sequence length="221" mass="23616">MAKIQKTPTGEFHSGYGCVIMAAVVGVFVFIVWWGYYTLTTMDAAIAAVSQPAPVQLPAVQAVPGLEQKLTAFAADVTAGKPATLKFSVVDLNALLTLAPDGGNGSYKDMLRVKSLDAAKQTITTDASLPMNTAKFWEDKKRYLVGEVDFSLEMTALGPDVKVSAVRVPGKTIPEEMVKGMAMYGYLGPYQNHATIGPVLKALKSYKVYADGVVVSTVESK</sequence>
<proteinExistence type="predicted"/>
<keyword evidence="1" id="KW-0472">Membrane</keyword>
<protein>
    <submittedName>
        <fullName evidence="2">Uncharacterized protein</fullName>
    </submittedName>
</protein>
<dbReference type="Proteomes" id="UP000590740">
    <property type="component" value="Unassembled WGS sequence"/>
</dbReference>
<evidence type="ECO:0000313" key="2">
    <source>
        <dbReference type="EMBL" id="MBB5030733.1"/>
    </source>
</evidence>
<keyword evidence="1" id="KW-1133">Transmembrane helix</keyword>
<comment type="caution">
    <text evidence="2">The sequence shown here is derived from an EMBL/GenBank/DDBJ whole genome shotgun (WGS) entry which is preliminary data.</text>
</comment>
<gene>
    <name evidence="2" type="ORF">HNQ65_000287</name>
</gene>
<keyword evidence="1" id="KW-0812">Transmembrane</keyword>
<organism evidence="2 3">
    <name type="scientific">Prosthecobacter vanneervenii</name>
    <dbReference type="NCBI Taxonomy" id="48466"/>
    <lineage>
        <taxon>Bacteria</taxon>
        <taxon>Pseudomonadati</taxon>
        <taxon>Verrucomicrobiota</taxon>
        <taxon>Verrucomicrobiia</taxon>
        <taxon>Verrucomicrobiales</taxon>
        <taxon>Verrucomicrobiaceae</taxon>
        <taxon>Prosthecobacter</taxon>
    </lineage>
</organism>